<accession>A0A6G1CU10</accession>
<dbReference type="AlphaFoldDB" id="A0A6G1CU10"/>
<comment type="caution">
    <text evidence="1">The sequence shown here is derived from an EMBL/GenBank/DDBJ whole genome shotgun (WGS) entry which is preliminary data.</text>
</comment>
<reference evidence="1 2" key="1">
    <citation type="submission" date="2019-11" db="EMBL/GenBank/DDBJ databases">
        <title>Whole genome sequence of Oryza granulata.</title>
        <authorList>
            <person name="Li W."/>
        </authorList>
    </citation>
    <scope>NUCLEOTIDE SEQUENCE [LARGE SCALE GENOMIC DNA]</scope>
    <source>
        <strain evidence="2">cv. Menghai</strain>
        <tissue evidence="1">Leaf</tissue>
    </source>
</reference>
<evidence type="ECO:0000313" key="2">
    <source>
        <dbReference type="Proteomes" id="UP000479710"/>
    </source>
</evidence>
<dbReference type="OrthoDB" id="681445at2759"/>
<feature type="non-terminal residue" evidence="1">
    <location>
        <position position="1"/>
    </location>
</feature>
<sequence length="83" mass="9025">SSSAWAVLGEWLTWDCNRNGYCSPYCYCDSTVTKAIPMCNCLVGFEPTSMAEGDSGRVHSAPVLYRSGFFTPAQKYSGVVSPI</sequence>
<keyword evidence="2" id="KW-1185">Reference proteome</keyword>
<dbReference type="Proteomes" id="UP000479710">
    <property type="component" value="Unassembled WGS sequence"/>
</dbReference>
<dbReference type="EMBL" id="SPHZ02000008">
    <property type="protein sequence ID" value="KAF0903630.1"/>
    <property type="molecule type" value="Genomic_DNA"/>
</dbReference>
<name>A0A6G1CU10_9ORYZ</name>
<gene>
    <name evidence="1" type="ORF">E2562_028188</name>
</gene>
<organism evidence="1 2">
    <name type="scientific">Oryza meyeriana var. granulata</name>
    <dbReference type="NCBI Taxonomy" id="110450"/>
    <lineage>
        <taxon>Eukaryota</taxon>
        <taxon>Viridiplantae</taxon>
        <taxon>Streptophyta</taxon>
        <taxon>Embryophyta</taxon>
        <taxon>Tracheophyta</taxon>
        <taxon>Spermatophyta</taxon>
        <taxon>Magnoliopsida</taxon>
        <taxon>Liliopsida</taxon>
        <taxon>Poales</taxon>
        <taxon>Poaceae</taxon>
        <taxon>BOP clade</taxon>
        <taxon>Oryzoideae</taxon>
        <taxon>Oryzeae</taxon>
        <taxon>Oryzinae</taxon>
        <taxon>Oryza</taxon>
        <taxon>Oryza meyeriana</taxon>
    </lineage>
</organism>
<evidence type="ECO:0000313" key="1">
    <source>
        <dbReference type="EMBL" id="KAF0903630.1"/>
    </source>
</evidence>
<proteinExistence type="predicted"/>
<protein>
    <submittedName>
        <fullName evidence="1">Uncharacterized protein</fullName>
    </submittedName>
</protein>